<dbReference type="RefSeq" id="WP_160728560.1">
    <property type="nucleotide sequence ID" value="NZ_WTYC01000006.1"/>
</dbReference>
<dbReference type="PROSITE" id="PS50885">
    <property type="entry name" value="HAMP"/>
    <property type="match status" value="1"/>
</dbReference>
<dbReference type="GO" id="GO:0016020">
    <property type="term" value="C:membrane"/>
    <property type="evidence" value="ECO:0007669"/>
    <property type="project" value="InterPro"/>
</dbReference>
<keyword evidence="3" id="KW-0472">Membrane</keyword>
<gene>
    <name evidence="6" type="ORF">GRI69_12240</name>
</gene>
<reference evidence="6 7" key="1">
    <citation type="submission" date="2019-12" db="EMBL/GenBank/DDBJ databases">
        <title>Genomic-based taxomic classification of the family Erythrobacteraceae.</title>
        <authorList>
            <person name="Xu L."/>
        </authorList>
    </citation>
    <scope>NUCLEOTIDE SEQUENCE [LARGE SCALE GENOMIC DNA]</scope>
    <source>
        <strain evidence="6 7">DSM 17792</strain>
    </source>
</reference>
<dbReference type="Pfam" id="PF00990">
    <property type="entry name" value="GGDEF"/>
    <property type="match status" value="1"/>
</dbReference>
<feature type="domain" description="GGDEF" evidence="5">
    <location>
        <begin position="150"/>
        <end position="280"/>
    </location>
</feature>
<dbReference type="InterPro" id="IPR000160">
    <property type="entry name" value="GGDEF_dom"/>
</dbReference>
<evidence type="ECO:0000259" key="5">
    <source>
        <dbReference type="PROSITE" id="PS50887"/>
    </source>
</evidence>
<sequence length="280" mass="31003">MRFYRATSFLFPRHYPARMFVLCFGAVHIPLFAFLLLEAFRGEWHWGIFIALLLATLVGSVTAIAGIWGLLAPIGEATRALVALRDGQVESRVPVGGPDMAGMLLESVAHATRSTAERMADLKGIATTDLLTGLPNRRGLIERFEERAPVSGVLALLDSNGFKRINDTLGHIEGDRVLRALADRISAVLREDDLAARWGGDEFVLFFPDLSLGEARIVLNRLDLDLKRRPVLKIDNVPVDFAYGLSEVEELGEGRLESVIAQADAKLFEDKKRKRRKANA</sequence>
<evidence type="ECO:0000313" key="7">
    <source>
        <dbReference type="Proteomes" id="UP000448199"/>
    </source>
</evidence>
<evidence type="ECO:0000313" key="6">
    <source>
        <dbReference type="EMBL" id="MXO49028.1"/>
    </source>
</evidence>
<dbReference type="PANTHER" id="PTHR45138:SF9">
    <property type="entry name" value="DIGUANYLATE CYCLASE DGCM-RELATED"/>
    <property type="match status" value="1"/>
</dbReference>
<evidence type="ECO:0000256" key="1">
    <source>
        <dbReference type="ARBA" id="ARBA00012528"/>
    </source>
</evidence>
<dbReference type="Gene3D" id="3.30.70.270">
    <property type="match status" value="1"/>
</dbReference>
<dbReference type="InterPro" id="IPR029787">
    <property type="entry name" value="Nucleotide_cyclase"/>
</dbReference>
<proteinExistence type="predicted"/>
<dbReference type="PANTHER" id="PTHR45138">
    <property type="entry name" value="REGULATORY COMPONENTS OF SENSORY TRANSDUCTION SYSTEM"/>
    <property type="match status" value="1"/>
</dbReference>
<comment type="catalytic activity">
    <reaction evidence="2">
        <text>2 GTP = 3',3'-c-di-GMP + 2 diphosphate</text>
        <dbReference type="Rhea" id="RHEA:24898"/>
        <dbReference type="ChEBI" id="CHEBI:33019"/>
        <dbReference type="ChEBI" id="CHEBI:37565"/>
        <dbReference type="ChEBI" id="CHEBI:58805"/>
        <dbReference type="EC" id="2.7.7.65"/>
    </reaction>
</comment>
<feature type="domain" description="HAMP" evidence="4">
    <location>
        <begin position="68"/>
        <end position="120"/>
    </location>
</feature>
<dbReference type="PROSITE" id="PS50887">
    <property type="entry name" value="GGDEF"/>
    <property type="match status" value="1"/>
</dbReference>
<evidence type="ECO:0000259" key="4">
    <source>
        <dbReference type="PROSITE" id="PS50885"/>
    </source>
</evidence>
<dbReference type="InterPro" id="IPR003660">
    <property type="entry name" value="HAMP_dom"/>
</dbReference>
<dbReference type="EMBL" id="WTYC01000006">
    <property type="protein sequence ID" value="MXO49028.1"/>
    <property type="molecule type" value="Genomic_DNA"/>
</dbReference>
<comment type="caution">
    <text evidence="6">The sequence shown here is derived from an EMBL/GenBank/DDBJ whole genome shotgun (WGS) entry which is preliminary data.</text>
</comment>
<organism evidence="6 7">
    <name type="scientific">Qipengyuania vulgaris</name>
    <dbReference type="NCBI Taxonomy" id="291985"/>
    <lineage>
        <taxon>Bacteria</taxon>
        <taxon>Pseudomonadati</taxon>
        <taxon>Pseudomonadota</taxon>
        <taxon>Alphaproteobacteria</taxon>
        <taxon>Sphingomonadales</taxon>
        <taxon>Erythrobacteraceae</taxon>
        <taxon>Qipengyuania</taxon>
    </lineage>
</organism>
<dbReference type="NCBIfam" id="TIGR00254">
    <property type="entry name" value="GGDEF"/>
    <property type="match status" value="1"/>
</dbReference>
<dbReference type="GO" id="GO:0052621">
    <property type="term" value="F:diguanylate cyclase activity"/>
    <property type="evidence" value="ECO:0007669"/>
    <property type="project" value="UniProtKB-EC"/>
</dbReference>
<dbReference type="SMART" id="SM00267">
    <property type="entry name" value="GGDEF"/>
    <property type="match status" value="1"/>
</dbReference>
<dbReference type="InterPro" id="IPR043128">
    <property type="entry name" value="Rev_trsase/Diguanyl_cyclase"/>
</dbReference>
<dbReference type="EC" id="2.7.7.65" evidence="1"/>
<dbReference type="OrthoDB" id="9812260at2"/>
<dbReference type="InterPro" id="IPR050469">
    <property type="entry name" value="Diguanylate_Cyclase"/>
</dbReference>
<dbReference type="Proteomes" id="UP000448199">
    <property type="component" value="Unassembled WGS sequence"/>
</dbReference>
<protein>
    <recommendedName>
        <fullName evidence="1">diguanylate cyclase</fullName>
        <ecNumber evidence="1">2.7.7.65</ecNumber>
    </recommendedName>
</protein>
<keyword evidence="3" id="KW-1133">Transmembrane helix</keyword>
<feature type="transmembrane region" description="Helical" evidence="3">
    <location>
        <begin position="20"/>
        <end position="40"/>
    </location>
</feature>
<keyword evidence="3" id="KW-0812">Transmembrane</keyword>
<dbReference type="AlphaFoldDB" id="A0A844XVP0"/>
<evidence type="ECO:0000256" key="2">
    <source>
        <dbReference type="ARBA" id="ARBA00034247"/>
    </source>
</evidence>
<dbReference type="SUPFAM" id="SSF55073">
    <property type="entry name" value="Nucleotide cyclase"/>
    <property type="match status" value="1"/>
</dbReference>
<keyword evidence="7" id="KW-1185">Reference proteome</keyword>
<dbReference type="GO" id="GO:0007165">
    <property type="term" value="P:signal transduction"/>
    <property type="evidence" value="ECO:0007669"/>
    <property type="project" value="InterPro"/>
</dbReference>
<evidence type="ECO:0000256" key="3">
    <source>
        <dbReference type="SAM" id="Phobius"/>
    </source>
</evidence>
<feature type="transmembrane region" description="Helical" evidence="3">
    <location>
        <begin position="46"/>
        <end position="71"/>
    </location>
</feature>
<name>A0A844XVP0_9SPHN</name>
<accession>A0A844XVP0</accession>
<dbReference type="CDD" id="cd01949">
    <property type="entry name" value="GGDEF"/>
    <property type="match status" value="1"/>
</dbReference>